<dbReference type="STRING" id="1182542.W9YCV6"/>
<name>W9YCV6_9EURO</name>
<proteinExistence type="predicted"/>
<feature type="signal peptide" evidence="1">
    <location>
        <begin position="1"/>
        <end position="19"/>
    </location>
</feature>
<dbReference type="OrthoDB" id="5596743at2759"/>
<keyword evidence="1" id="KW-0732">Signal</keyword>
<evidence type="ECO:0000313" key="3">
    <source>
        <dbReference type="EMBL" id="EXJ87495.1"/>
    </source>
</evidence>
<protein>
    <recommendedName>
        <fullName evidence="2">NTF2-like domain-containing protein</fullName>
    </recommendedName>
</protein>
<gene>
    <name evidence="3" type="ORF">A1O3_04455</name>
</gene>
<dbReference type="InterPro" id="IPR058645">
    <property type="entry name" value="NTF2-like_dom_7"/>
</dbReference>
<dbReference type="EMBL" id="AMGY01000003">
    <property type="protein sequence ID" value="EXJ87495.1"/>
    <property type="molecule type" value="Genomic_DNA"/>
</dbReference>
<organism evidence="3 4">
    <name type="scientific">Capronia epimyces CBS 606.96</name>
    <dbReference type="NCBI Taxonomy" id="1182542"/>
    <lineage>
        <taxon>Eukaryota</taxon>
        <taxon>Fungi</taxon>
        <taxon>Dikarya</taxon>
        <taxon>Ascomycota</taxon>
        <taxon>Pezizomycotina</taxon>
        <taxon>Eurotiomycetes</taxon>
        <taxon>Chaetothyriomycetidae</taxon>
        <taxon>Chaetothyriales</taxon>
        <taxon>Herpotrichiellaceae</taxon>
        <taxon>Capronia</taxon>
    </lineage>
</organism>
<dbReference type="GeneID" id="19168574"/>
<comment type="caution">
    <text evidence="3">The sequence shown here is derived from an EMBL/GenBank/DDBJ whole genome shotgun (WGS) entry which is preliminary data.</text>
</comment>
<feature type="chain" id="PRO_5004933530" description="NTF2-like domain-containing protein" evidence="1">
    <location>
        <begin position="20"/>
        <end position="424"/>
    </location>
</feature>
<feature type="domain" description="NTF2-like" evidence="2">
    <location>
        <begin position="245"/>
        <end position="392"/>
    </location>
</feature>
<reference evidence="3 4" key="1">
    <citation type="submission" date="2013-03" db="EMBL/GenBank/DDBJ databases">
        <title>The Genome Sequence of Capronia epimyces CBS 606.96.</title>
        <authorList>
            <consortium name="The Broad Institute Genomics Platform"/>
            <person name="Cuomo C."/>
            <person name="de Hoog S."/>
            <person name="Gorbushina A."/>
            <person name="Walker B."/>
            <person name="Young S.K."/>
            <person name="Zeng Q."/>
            <person name="Gargeya S."/>
            <person name="Fitzgerald M."/>
            <person name="Haas B."/>
            <person name="Abouelleil A."/>
            <person name="Allen A.W."/>
            <person name="Alvarado L."/>
            <person name="Arachchi H.M."/>
            <person name="Berlin A.M."/>
            <person name="Chapman S.B."/>
            <person name="Gainer-Dewar J."/>
            <person name="Goldberg J."/>
            <person name="Griggs A."/>
            <person name="Gujja S."/>
            <person name="Hansen M."/>
            <person name="Howarth C."/>
            <person name="Imamovic A."/>
            <person name="Ireland A."/>
            <person name="Larimer J."/>
            <person name="McCowan C."/>
            <person name="Murphy C."/>
            <person name="Pearson M."/>
            <person name="Poon T.W."/>
            <person name="Priest M."/>
            <person name="Roberts A."/>
            <person name="Saif S."/>
            <person name="Shea T."/>
            <person name="Sisk P."/>
            <person name="Sykes S."/>
            <person name="Wortman J."/>
            <person name="Nusbaum C."/>
            <person name="Birren B."/>
        </authorList>
    </citation>
    <scope>NUCLEOTIDE SEQUENCE [LARGE SCALE GENOMIC DNA]</scope>
    <source>
        <strain evidence="3 4">CBS 606.96</strain>
    </source>
</reference>
<dbReference type="HOGENOM" id="CLU_662211_0_0_1"/>
<sequence length="424" mass="43550">MRFLSIALPLAALIAGSVANPLEQRGNSQCKSNACLAAVTGKDALGDGHLRGEHCSSFLATTVTPPAITETVTLTGSGKDAGHWKRASVTVCPNHVPNYASACDEAAYTSACSCYGFTDIKTTTIAPTTTTKTVYVAPTGPAVVVSGTTCPAAETSTVTTTVGGSGWATATTVTKTITAPGNGTATTVTVSGSATATTVTKTITAPGNVTATTVTVSGTGSACSSATTTAPGTTTTSSVPASSCVVDDAKATELTNNFATLLEYTSYAGNPAQGAPAGRGYKQDISDATLSDQFTDISDSINFMAGFPLGSVTFASKAAFDYGQGVLQPEVSVTTLNVFHDCNSVTWRYRLLPNPQALPVTGINHFIIDADGKILKNYAEFDNGAWLQSFGQQCAINNVTVSPNAPATRRSMNNKLMNARAFHQ</sequence>
<evidence type="ECO:0000259" key="2">
    <source>
        <dbReference type="Pfam" id="PF26534"/>
    </source>
</evidence>
<dbReference type="AlphaFoldDB" id="W9YCV6"/>
<keyword evidence="4" id="KW-1185">Reference proteome</keyword>
<dbReference type="Proteomes" id="UP000019478">
    <property type="component" value="Unassembled WGS sequence"/>
</dbReference>
<evidence type="ECO:0000313" key="4">
    <source>
        <dbReference type="Proteomes" id="UP000019478"/>
    </source>
</evidence>
<dbReference type="Pfam" id="PF26534">
    <property type="entry name" value="NTF2_7"/>
    <property type="match status" value="1"/>
</dbReference>
<accession>W9YCV6</accession>
<dbReference type="eggNOG" id="ENOG502T0FS">
    <property type="taxonomic scope" value="Eukaryota"/>
</dbReference>
<evidence type="ECO:0000256" key="1">
    <source>
        <dbReference type="SAM" id="SignalP"/>
    </source>
</evidence>
<dbReference type="RefSeq" id="XP_007732774.1">
    <property type="nucleotide sequence ID" value="XM_007734584.1"/>
</dbReference>